<proteinExistence type="predicted"/>
<accession>A0A0E0LBQ8</accession>
<feature type="region of interest" description="Disordered" evidence="1">
    <location>
        <begin position="1"/>
        <end position="27"/>
    </location>
</feature>
<dbReference type="AlphaFoldDB" id="A0A0E0LBQ8"/>
<dbReference type="Proteomes" id="UP000026962">
    <property type="component" value="Chromosome 6"/>
</dbReference>
<dbReference type="HOGENOM" id="CLU_2816890_0_0_1"/>
<dbReference type="EnsemblPlants" id="OPUNC06G14090.1">
    <property type="protein sequence ID" value="OPUNC06G14090.1"/>
    <property type="gene ID" value="OPUNC06G14090"/>
</dbReference>
<evidence type="ECO:0000313" key="3">
    <source>
        <dbReference type="Proteomes" id="UP000026962"/>
    </source>
</evidence>
<keyword evidence="3" id="KW-1185">Reference proteome</keyword>
<reference evidence="2" key="2">
    <citation type="submission" date="2018-05" db="EMBL/GenBank/DDBJ databases">
        <title>OpunRS2 (Oryza punctata Reference Sequence Version 2).</title>
        <authorList>
            <person name="Zhang J."/>
            <person name="Kudrna D."/>
            <person name="Lee S."/>
            <person name="Talag J."/>
            <person name="Welchert J."/>
            <person name="Wing R.A."/>
        </authorList>
    </citation>
    <scope>NUCLEOTIDE SEQUENCE [LARGE SCALE GENOMIC DNA]</scope>
</reference>
<sequence>MHGGADRRHRHGSLISSNNATPPPFARSSPIVPPLLATMIPITVALHQDRFVVNGEVNLSFVDRYHI</sequence>
<dbReference type="Gramene" id="OPUNC06G14090.1">
    <property type="protein sequence ID" value="OPUNC06G14090.1"/>
    <property type="gene ID" value="OPUNC06G14090"/>
</dbReference>
<protein>
    <submittedName>
        <fullName evidence="2">Uncharacterized protein</fullName>
    </submittedName>
</protein>
<evidence type="ECO:0000256" key="1">
    <source>
        <dbReference type="SAM" id="MobiDB-lite"/>
    </source>
</evidence>
<name>A0A0E0LBQ8_ORYPU</name>
<reference evidence="2" key="1">
    <citation type="submission" date="2015-04" db="UniProtKB">
        <authorList>
            <consortium name="EnsemblPlants"/>
        </authorList>
    </citation>
    <scope>IDENTIFICATION</scope>
</reference>
<organism evidence="2">
    <name type="scientific">Oryza punctata</name>
    <name type="common">Red rice</name>
    <dbReference type="NCBI Taxonomy" id="4537"/>
    <lineage>
        <taxon>Eukaryota</taxon>
        <taxon>Viridiplantae</taxon>
        <taxon>Streptophyta</taxon>
        <taxon>Embryophyta</taxon>
        <taxon>Tracheophyta</taxon>
        <taxon>Spermatophyta</taxon>
        <taxon>Magnoliopsida</taxon>
        <taxon>Liliopsida</taxon>
        <taxon>Poales</taxon>
        <taxon>Poaceae</taxon>
        <taxon>BOP clade</taxon>
        <taxon>Oryzoideae</taxon>
        <taxon>Oryzeae</taxon>
        <taxon>Oryzinae</taxon>
        <taxon>Oryza</taxon>
    </lineage>
</organism>
<evidence type="ECO:0000313" key="2">
    <source>
        <dbReference type="EnsemblPlants" id="OPUNC06G14090.1"/>
    </source>
</evidence>